<evidence type="ECO:0008006" key="3">
    <source>
        <dbReference type="Google" id="ProtNLM"/>
    </source>
</evidence>
<evidence type="ECO:0000313" key="2">
    <source>
        <dbReference type="Proteomes" id="UP000023152"/>
    </source>
</evidence>
<sequence>MDLRLNQMQSIKKNTLSKKDLVDQCIYQSTLLHICENFDQRFSQALETRTQLKPDKLDNNYSLQMQMCMHVTKLKSLIIKEEKEEKLLMLFLPTEKQNKITLLYQRSIDGFTAAKSHQRFNEKGATLTILQDEVGHDGYGSCFGIAKKKQFVCYVDKLVQMFDLFELFM</sequence>
<name>X6PF55_RETFI</name>
<accession>X6PF55</accession>
<gene>
    <name evidence="1" type="ORF">RFI_00326</name>
</gene>
<proteinExistence type="predicted"/>
<evidence type="ECO:0000313" key="1">
    <source>
        <dbReference type="EMBL" id="ETO36738.1"/>
    </source>
</evidence>
<dbReference type="Proteomes" id="UP000023152">
    <property type="component" value="Unassembled WGS sequence"/>
</dbReference>
<comment type="caution">
    <text evidence="1">The sequence shown here is derived from an EMBL/GenBank/DDBJ whole genome shotgun (WGS) entry which is preliminary data.</text>
</comment>
<reference evidence="1 2" key="1">
    <citation type="journal article" date="2013" name="Curr. Biol.">
        <title>The Genome of the Foraminiferan Reticulomyxa filosa.</title>
        <authorList>
            <person name="Glockner G."/>
            <person name="Hulsmann N."/>
            <person name="Schleicher M."/>
            <person name="Noegel A.A."/>
            <person name="Eichinger L."/>
            <person name="Gallinger C."/>
            <person name="Pawlowski J."/>
            <person name="Sierra R."/>
            <person name="Euteneuer U."/>
            <person name="Pillet L."/>
            <person name="Moustafa A."/>
            <person name="Platzer M."/>
            <person name="Groth M."/>
            <person name="Szafranski K."/>
            <person name="Schliwa M."/>
        </authorList>
    </citation>
    <scope>NUCLEOTIDE SEQUENCE [LARGE SCALE GENOMIC DNA]</scope>
</reference>
<dbReference type="EMBL" id="ASPP01000338">
    <property type="protein sequence ID" value="ETO36738.1"/>
    <property type="molecule type" value="Genomic_DNA"/>
</dbReference>
<protein>
    <recommendedName>
        <fullName evidence="3">TLDc domain-containing protein</fullName>
    </recommendedName>
</protein>
<keyword evidence="2" id="KW-1185">Reference proteome</keyword>
<dbReference type="AlphaFoldDB" id="X6PF55"/>
<organism evidence="1 2">
    <name type="scientific">Reticulomyxa filosa</name>
    <dbReference type="NCBI Taxonomy" id="46433"/>
    <lineage>
        <taxon>Eukaryota</taxon>
        <taxon>Sar</taxon>
        <taxon>Rhizaria</taxon>
        <taxon>Retaria</taxon>
        <taxon>Foraminifera</taxon>
        <taxon>Monothalamids</taxon>
        <taxon>Reticulomyxidae</taxon>
        <taxon>Reticulomyxa</taxon>
    </lineage>
</organism>
<dbReference type="OrthoDB" id="25620at2759"/>